<evidence type="ECO:0000313" key="1">
    <source>
        <dbReference type="EMBL" id="JAH11718.1"/>
    </source>
</evidence>
<accession>A0A0E9Q6H4</accession>
<name>A0A0E9Q6H4_ANGAN</name>
<reference evidence="1" key="1">
    <citation type="submission" date="2014-11" db="EMBL/GenBank/DDBJ databases">
        <authorList>
            <person name="Amaro Gonzalez C."/>
        </authorList>
    </citation>
    <scope>NUCLEOTIDE SEQUENCE</scope>
</reference>
<dbReference type="AlphaFoldDB" id="A0A0E9Q6H4"/>
<reference evidence="1" key="2">
    <citation type="journal article" date="2015" name="Fish Shellfish Immunol.">
        <title>Early steps in the European eel (Anguilla anguilla)-Vibrio vulnificus interaction in the gills: Role of the RtxA13 toxin.</title>
        <authorList>
            <person name="Callol A."/>
            <person name="Pajuelo D."/>
            <person name="Ebbesson L."/>
            <person name="Teles M."/>
            <person name="MacKenzie S."/>
            <person name="Amaro C."/>
        </authorList>
    </citation>
    <scope>NUCLEOTIDE SEQUENCE</scope>
</reference>
<dbReference type="EMBL" id="GBXM01096859">
    <property type="protein sequence ID" value="JAH11718.1"/>
    <property type="molecule type" value="Transcribed_RNA"/>
</dbReference>
<organism evidence="1">
    <name type="scientific">Anguilla anguilla</name>
    <name type="common">European freshwater eel</name>
    <name type="synonym">Muraena anguilla</name>
    <dbReference type="NCBI Taxonomy" id="7936"/>
    <lineage>
        <taxon>Eukaryota</taxon>
        <taxon>Metazoa</taxon>
        <taxon>Chordata</taxon>
        <taxon>Craniata</taxon>
        <taxon>Vertebrata</taxon>
        <taxon>Euteleostomi</taxon>
        <taxon>Actinopterygii</taxon>
        <taxon>Neopterygii</taxon>
        <taxon>Teleostei</taxon>
        <taxon>Anguilliformes</taxon>
        <taxon>Anguillidae</taxon>
        <taxon>Anguilla</taxon>
    </lineage>
</organism>
<protein>
    <submittedName>
        <fullName evidence="1">Uncharacterized protein</fullName>
    </submittedName>
</protein>
<sequence length="22" mass="2428">MPGVTTLATSYTLDTLIIYPKE</sequence>
<proteinExistence type="predicted"/>